<dbReference type="KEGG" id="mlv:CVS47_01365"/>
<evidence type="ECO:0000313" key="4">
    <source>
        <dbReference type="Proteomes" id="UP000276888"/>
    </source>
</evidence>
<reference evidence="3 4" key="1">
    <citation type="submission" date="2018-08" db="EMBL/GenBank/DDBJ databases">
        <title>Microbacterium lemovicicum sp. nov., a bacterium isolated from a natural uranium-rich soil.</title>
        <authorList>
            <person name="ORTET P."/>
        </authorList>
    </citation>
    <scope>NUCLEOTIDE SEQUENCE [LARGE SCALE GENOMIC DNA]</scope>
    <source>
        <strain evidence="3 4">Viu22</strain>
    </source>
</reference>
<evidence type="ECO:0000259" key="2">
    <source>
        <dbReference type="Pfam" id="PF25362"/>
    </source>
</evidence>
<evidence type="ECO:0000313" key="3">
    <source>
        <dbReference type="EMBL" id="AZS36756.1"/>
    </source>
</evidence>
<keyword evidence="1" id="KW-0472">Membrane</keyword>
<proteinExistence type="predicted"/>
<gene>
    <name evidence="3" type="ORF">CVS47_01365</name>
</gene>
<sequence length="169" mass="18210">MSREGALIVTILFALAILGVLAWAWRRRTRRDAGLTAPVGEAPAGAQVLAQFAGLYVATTVHDDPLERLAIRRLGFRSKADLTVTDAGVALDLTGSPRIFLPAHRLTGVGQSTVAIDRVVERDGLARLSWLIDDDRIVDTYFRPQNDSARAIVDAVRPLVPSTPTGSDA</sequence>
<keyword evidence="4" id="KW-1185">Reference proteome</keyword>
<organism evidence="3 4">
    <name type="scientific">Microbacterium lemovicicum</name>
    <dbReference type="NCBI Taxonomy" id="1072463"/>
    <lineage>
        <taxon>Bacteria</taxon>
        <taxon>Bacillati</taxon>
        <taxon>Actinomycetota</taxon>
        <taxon>Actinomycetes</taxon>
        <taxon>Micrococcales</taxon>
        <taxon>Microbacteriaceae</taxon>
        <taxon>Microbacterium</taxon>
    </lineage>
</organism>
<keyword evidence="1" id="KW-1133">Transmembrane helix</keyword>
<dbReference type="OrthoDB" id="3826692at2"/>
<dbReference type="InterPro" id="IPR057446">
    <property type="entry name" value="PH_bac"/>
</dbReference>
<dbReference type="RefSeq" id="WP_127095423.1">
    <property type="nucleotide sequence ID" value="NZ_CP031423.1"/>
</dbReference>
<accession>A0A3Q9IZL5</accession>
<keyword evidence="1" id="KW-0812">Transmembrane</keyword>
<dbReference type="Proteomes" id="UP000276888">
    <property type="component" value="Chromosome"/>
</dbReference>
<evidence type="ECO:0000256" key="1">
    <source>
        <dbReference type="SAM" id="Phobius"/>
    </source>
</evidence>
<feature type="domain" description="PH" evidence="2">
    <location>
        <begin position="38"/>
        <end position="151"/>
    </location>
</feature>
<name>A0A3Q9IZL5_9MICO</name>
<dbReference type="Pfam" id="PF25362">
    <property type="entry name" value="bPH_11"/>
    <property type="match status" value="1"/>
</dbReference>
<dbReference type="AlphaFoldDB" id="A0A3Q9IZL5"/>
<protein>
    <recommendedName>
        <fullName evidence="2">PH domain-containing protein</fullName>
    </recommendedName>
</protein>
<feature type="transmembrane region" description="Helical" evidence="1">
    <location>
        <begin position="6"/>
        <end position="25"/>
    </location>
</feature>
<dbReference type="EMBL" id="CP031423">
    <property type="protein sequence ID" value="AZS36756.1"/>
    <property type="molecule type" value="Genomic_DNA"/>
</dbReference>